<comment type="subunit">
    <text evidence="11">Homotetramer.</text>
</comment>
<dbReference type="PANTHER" id="PTHR11550">
    <property type="entry name" value="CTP SYNTHASE"/>
    <property type="match status" value="1"/>
</dbReference>
<dbReference type="InterPro" id="IPR027417">
    <property type="entry name" value="P-loop_NTPase"/>
</dbReference>
<feature type="region of interest" description="Amidoligase domain" evidence="11">
    <location>
        <begin position="1"/>
        <end position="267"/>
    </location>
</feature>
<comment type="catalytic activity">
    <reaction evidence="11">
        <text>UTP + NH4(+) + ATP = CTP + ADP + phosphate + 2 H(+)</text>
        <dbReference type="Rhea" id="RHEA:16597"/>
        <dbReference type="ChEBI" id="CHEBI:15378"/>
        <dbReference type="ChEBI" id="CHEBI:28938"/>
        <dbReference type="ChEBI" id="CHEBI:30616"/>
        <dbReference type="ChEBI" id="CHEBI:37563"/>
        <dbReference type="ChEBI" id="CHEBI:43474"/>
        <dbReference type="ChEBI" id="CHEBI:46398"/>
        <dbReference type="ChEBI" id="CHEBI:456216"/>
    </reaction>
</comment>
<dbReference type="GO" id="GO:0044210">
    <property type="term" value="P:'de novo' CTP biosynthetic process"/>
    <property type="evidence" value="ECO:0007669"/>
    <property type="project" value="UniProtKB-UniRule"/>
</dbReference>
<dbReference type="GO" id="GO:0005524">
    <property type="term" value="F:ATP binding"/>
    <property type="evidence" value="ECO:0007669"/>
    <property type="project" value="UniProtKB-KW"/>
</dbReference>
<comment type="catalytic activity">
    <reaction evidence="10 11">
        <text>UTP + L-glutamine + ATP + H2O = CTP + L-glutamate + ADP + phosphate + 2 H(+)</text>
        <dbReference type="Rhea" id="RHEA:26426"/>
        <dbReference type="ChEBI" id="CHEBI:15377"/>
        <dbReference type="ChEBI" id="CHEBI:15378"/>
        <dbReference type="ChEBI" id="CHEBI:29985"/>
        <dbReference type="ChEBI" id="CHEBI:30616"/>
        <dbReference type="ChEBI" id="CHEBI:37563"/>
        <dbReference type="ChEBI" id="CHEBI:43474"/>
        <dbReference type="ChEBI" id="CHEBI:46398"/>
        <dbReference type="ChEBI" id="CHEBI:58359"/>
        <dbReference type="ChEBI" id="CHEBI:456216"/>
        <dbReference type="EC" id="6.3.4.2"/>
    </reaction>
</comment>
<feature type="binding site" evidence="11">
    <location>
        <position position="404"/>
    </location>
    <ligand>
        <name>L-glutamine</name>
        <dbReference type="ChEBI" id="CHEBI:58359"/>
    </ligand>
</feature>
<evidence type="ECO:0000256" key="10">
    <source>
        <dbReference type="ARBA" id="ARBA00047781"/>
    </source>
</evidence>
<reference evidence="14 15" key="1">
    <citation type="submission" date="2018-06" db="EMBL/GenBank/DDBJ databases">
        <title>Extensive metabolic versatility and redundancy in microbially diverse, dynamic hydrothermal sediments.</title>
        <authorList>
            <person name="Dombrowski N."/>
            <person name="Teske A."/>
            <person name="Baker B.J."/>
        </authorList>
    </citation>
    <scope>NUCLEOTIDE SEQUENCE [LARGE SCALE GENOMIC DNA]</scope>
    <source>
        <strain evidence="14">B7_G13</strain>
    </source>
</reference>
<dbReference type="Gene3D" id="3.40.50.880">
    <property type="match status" value="1"/>
</dbReference>
<feature type="binding site" evidence="11">
    <location>
        <begin position="148"/>
        <end position="150"/>
    </location>
    <ligand>
        <name>CTP</name>
        <dbReference type="ChEBI" id="CHEBI:37563"/>
        <note>allosteric inhibitor</note>
    </ligand>
</feature>
<evidence type="ECO:0000313" key="14">
    <source>
        <dbReference type="EMBL" id="RLE08650.1"/>
    </source>
</evidence>
<evidence type="ECO:0000313" key="15">
    <source>
        <dbReference type="Proteomes" id="UP000277457"/>
    </source>
</evidence>
<dbReference type="Proteomes" id="UP000277457">
    <property type="component" value="Unassembled WGS sequence"/>
</dbReference>
<evidence type="ECO:0000256" key="3">
    <source>
        <dbReference type="ARBA" id="ARBA00022598"/>
    </source>
</evidence>
<dbReference type="GO" id="GO:0019856">
    <property type="term" value="P:pyrimidine nucleobase biosynthetic process"/>
    <property type="evidence" value="ECO:0007669"/>
    <property type="project" value="TreeGrafter"/>
</dbReference>
<dbReference type="Pfam" id="PF06418">
    <property type="entry name" value="CTP_synth_N"/>
    <property type="match status" value="1"/>
</dbReference>
<evidence type="ECO:0000256" key="8">
    <source>
        <dbReference type="ARBA" id="ARBA00022962"/>
    </source>
</evidence>
<feature type="binding site" evidence="11">
    <location>
        <position position="461"/>
    </location>
    <ligand>
        <name>L-glutamine</name>
        <dbReference type="ChEBI" id="CHEBI:58359"/>
    </ligand>
</feature>
<evidence type="ECO:0000256" key="5">
    <source>
        <dbReference type="ARBA" id="ARBA00022741"/>
    </source>
</evidence>
<evidence type="ECO:0000256" key="9">
    <source>
        <dbReference type="ARBA" id="ARBA00022975"/>
    </source>
</evidence>
<dbReference type="EMBL" id="QMPY01000013">
    <property type="protein sequence ID" value="RLE08650.1"/>
    <property type="molecule type" value="Genomic_DNA"/>
</dbReference>
<feature type="binding site" evidence="11">
    <location>
        <position position="224"/>
    </location>
    <ligand>
        <name>CTP</name>
        <dbReference type="ChEBI" id="CHEBI:37563"/>
        <note>allosteric inhibitor</note>
    </ligand>
</feature>
<comment type="miscellaneous">
    <text evidence="11">CTPSs have evolved a hybrid strategy for distinguishing between UTP and CTP. The overlapping regions of the product feedback inhibitory and substrate sites recognize a common feature in both compounds, the triphosphate moiety. To differentiate isosteric substrate and product pyrimidine rings, an additional pocket far from the expected kinase/ligase catalytic site, specifically recognizes the cytosine and ribose portions of the product inhibitor.</text>
</comment>
<evidence type="ECO:0000259" key="13">
    <source>
        <dbReference type="Pfam" id="PF06418"/>
    </source>
</evidence>
<feature type="active site" description="Nucleophile; for glutamine hydrolysis" evidence="11">
    <location>
        <position position="380"/>
    </location>
</feature>
<dbReference type="PROSITE" id="PS51273">
    <property type="entry name" value="GATASE_TYPE_1"/>
    <property type="match status" value="1"/>
</dbReference>
<feature type="binding site" evidence="11">
    <location>
        <begin position="381"/>
        <end position="384"/>
    </location>
    <ligand>
        <name>L-glutamine</name>
        <dbReference type="ChEBI" id="CHEBI:58359"/>
    </ligand>
</feature>
<comment type="pathway">
    <text evidence="1 11">Pyrimidine metabolism; CTP biosynthesis via de novo pathway; CTP from UDP: step 2/2.</text>
</comment>
<protein>
    <recommendedName>
        <fullName evidence="11">CTP synthase</fullName>
        <ecNumber evidence="11">6.3.4.2</ecNumber>
    </recommendedName>
    <alternativeName>
        <fullName evidence="11">Cytidine 5'-triphosphate synthase</fullName>
    </alternativeName>
    <alternativeName>
        <fullName evidence="11">Cytidine triphosphate synthetase</fullName>
        <shortName evidence="11">CTP synthetase</shortName>
        <shortName evidence="11">CTPS</shortName>
    </alternativeName>
    <alternativeName>
        <fullName evidence="11">UTP--ammonia ligase</fullName>
    </alternativeName>
</protein>
<dbReference type="InterPro" id="IPR029062">
    <property type="entry name" value="Class_I_gatase-like"/>
</dbReference>
<feature type="binding site" evidence="11">
    <location>
        <position position="141"/>
    </location>
    <ligand>
        <name>Mg(2+)</name>
        <dbReference type="ChEBI" id="CHEBI:18420"/>
    </ligand>
</feature>
<feature type="binding site" evidence="11">
    <location>
        <position position="224"/>
    </location>
    <ligand>
        <name>UTP</name>
        <dbReference type="ChEBI" id="CHEBI:46398"/>
    </ligand>
</feature>
<feature type="active site" evidence="11">
    <location>
        <position position="508"/>
    </location>
</feature>
<keyword evidence="7 11" id="KW-0460">Magnesium</keyword>
<sequence length="532" mass="60469">MTKFIFVTGGVLSSLGKGIASASIGALLRSRGLRVSMLKFDPYINVDPGTMNPYQHGEVFVTKDGAETDLDLGHYERFVGIDQFSYNNATAGQIYSAVIEKERRGEYLGKTIQVVPHITEEIQERVRKVARKDEAEVVITEIGGTVGDIESLPFLEAIRQFRLQEGKQNTLFIHLTLLPYIPSAAELKTKPTQHSVGKLREIGIQPDIILCRTQVPLTCEARDKISLFCNVEKKDVIQAIDVENIYEVPLRFEEEGLTDNILEKLNLSVRGRNLEKWRHWVRKALTLQREVKISVVGKYVKLKDAYKSLSEAFTHAGMANEVKVKTLWIEAENVERDPEGYLSTSQGILIPGGFGERGIEGKIKAVQYAREKKVPFLGICLGMQCAVIEFARNVAGLKQADSTEFNPHTPHPVIDLLPEQEKIRDKGGTMRLGSYTCKLRKDSLSFQAYRKEVIYERHRHRYEFNNRYREILTRKGLKVAGIFPERNLVEIIELPDHPWFVATQFHPEFQSRPFSPHPLFRDFIKAAMKSKG</sequence>
<dbReference type="CDD" id="cd03113">
    <property type="entry name" value="CTPS_N"/>
    <property type="match status" value="1"/>
</dbReference>
<comment type="similarity">
    <text evidence="2 11">Belongs to the CTP synthase family.</text>
</comment>
<keyword evidence="9 11" id="KW-0665">Pyrimidine biosynthesis</keyword>
<dbReference type="InterPro" id="IPR017926">
    <property type="entry name" value="GATASE"/>
</dbReference>
<feature type="binding site" evidence="11">
    <location>
        <position position="13"/>
    </location>
    <ligand>
        <name>UTP</name>
        <dbReference type="ChEBI" id="CHEBI:46398"/>
    </ligand>
</feature>
<feature type="binding site" evidence="11">
    <location>
        <position position="71"/>
    </location>
    <ligand>
        <name>Mg(2+)</name>
        <dbReference type="ChEBI" id="CHEBI:18420"/>
    </ligand>
</feature>
<feature type="binding site" evidence="11">
    <location>
        <position position="13"/>
    </location>
    <ligand>
        <name>CTP</name>
        <dbReference type="ChEBI" id="CHEBI:37563"/>
        <note>allosteric inhibitor</note>
    </ligand>
</feature>
<feature type="binding site" evidence="11">
    <location>
        <begin position="14"/>
        <end position="19"/>
    </location>
    <ligand>
        <name>ATP</name>
        <dbReference type="ChEBI" id="CHEBI:30616"/>
    </ligand>
</feature>
<dbReference type="GO" id="GO:0046872">
    <property type="term" value="F:metal ion binding"/>
    <property type="evidence" value="ECO:0007669"/>
    <property type="project" value="UniProtKB-KW"/>
</dbReference>
<keyword evidence="4 11" id="KW-0479">Metal-binding</keyword>
<dbReference type="GO" id="GO:0003883">
    <property type="term" value="F:CTP synthase activity"/>
    <property type="evidence" value="ECO:0007669"/>
    <property type="project" value="UniProtKB-UniRule"/>
</dbReference>
<gene>
    <name evidence="11" type="primary">pyrG</name>
    <name evidence="14" type="ORF">DRZ78_00640</name>
</gene>
<feature type="binding site" evidence="11">
    <location>
        <begin position="188"/>
        <end position="193"/>
    </location>
    <ligand>
        <name>CTP</name>
        <dbReference type="ChEBI" id="CHEBI:37563"/>
        <note>allosteric inhibitor</note>
    </ligand>
</feature>
<dbReference type="CDD" id="cd01746">
    <property type="entry name" value="GATase1_CTP_Synthase"/>
    <property type="match status" value="1"/>
</dbReference>
<proteinExistence type="inferred from homology"/>
<feature type="binding site" evidence="11">
    <location>
        <position position="54"/>
    </location>
    <ligand>
        <name>L-glutamine</name>
        <dbReference type="ChEBI" id="CHEBI:58359"/>
    </ligand>
</feature>
<keyword evidence="5 11" id="KW-0547">Nucleotide-binding</keyword>
<comment type="function">
    <text evidence="11">Catalyzes the ATP-dependent amination of UTP to CTP with either L-glutamine or ammonia as the source of nitrogen. Regulates intracellular CTP levels through interactions with the four ribonucleotide triphosphates.</text>
</comment>
<comment type="caution">
    <text evidence="14">The sequence shown here is derived from an EMBL/GenBank/DDBJ whole genome shotgun (WGS) entry which is preliminary data.</text>
</comment>
<organism evidence="14 15">
    <name type="scientific">Aerophobetes bacterium</name>
    <dbReference type="NCBI Taxonomy" id="2030807"/>
    <lineage>
        <taxon>Bacteria</taxon>
        <taxon>Candidatus Aerophobota</taxon>
    </lineage>
</organism>
<comment type="catalytic activity">
    <reaction evidence="11">
        <text>L-glutamine + H2O = L-glutamate + NH4(+)</text>
        <dbReference type="Rhea" id="RHEA:15889"/>
        <dbReference type="ChEBI" id="CHEBI:15377"/>
        <dbReference type="ChEBI" id="CHEBI:28938"/>
        <dbReference type="ChEBI" id="CHEBI:29985"/>
        <dbReference type="ChEBI" id="CHEBI:58359"/>
    </reaction>
</comment>
<comment type="activity regulation">
    <text evidence="11">Allosterically activated by GTP, when glutamine is the substrate; GTP has no effect on the reaction when ammonia is the substrate. The allosteric effector GTP functions by stabilizing the protein conformation that binds the tetrahedral intermediate(s) formed during glutamine hydrolysis. Inhibited by the product CTP, via allosteric rather than competitive inhibition.</text>
</comment>
<evidence type="ECO:0000256" key="4">
    <source>
        <dbReference type="ARBA" id="ARBA00022723"/>
    </source>
</evidence>
<feature type="binding site" evidence="11">
    <location>
        <begin position="188"/>
        <end position="193"/>
    </location>
    <ligand>
        <name>UTP</name>
        <dbReference type="ChEBI" id="CHEBI:46398"/>
    </ligand>
</feature>
<evidence type="ECO:0000256" key="7">
    <source>
        <dbReference type="ARBA" id="ARBA00022842"/>
    </source>
</evidence>
<feature type="binding site" evidence="11">
    <location>
        <position position="242"/>
    </location>
    <ligand>
        <name>ATP</name>
        <dbReference type="ChEBI" id="CHEBI:30616"/>
    </ligand>
</feature>
<dbReference type="InterPro" id="IPR033828">
    <property type="entry name" value="GATase1_CTP_Synthase"/>
</dbReference>
<evidence type="ECO:0000256" key="2">
    <source>
        <dbReference type="ARBA" id="ARBA00007533"/>
    </source>
</evidence>
<dbReference type="NCBIfam" id="NF003792">
    <property type="entry name" value="PRK05380.1"/>
    <property type="match status" value="1"/>
</dbReference>
<dbReference type="Gene3D" id="3.40.50.300">
    <property type="entry name" value="P-loop containing nucleotide triphosphate hydrolases"/>
    <property type="match status" value="1"/>
</dbReference>
<dbReference type="Pfam" id="PF00117">
    <property type="entry name" value="GATase"/>
    <property type="match status" value="1"/>
</dbReference>
<feature type="binding site" evidence="11">
    <location>
        <position position="353"/>
    </location>
    <ligand>
        <name>L-glutamine</name>
        <dbReference type="ChEBI" id="CHEBI:58359"/>
    </ligand>
</feature>
<dbReference type="GO" id="GO:0097268">
    <property type="term" value="C:cytoophidium"/>
    <property type="evidence" value="ECO:0007669"/>
    <property type="project" value="UniProtKB-ARBA"/>
</dbReference>
<dbReference type="NCBIfam" id="TIGR00337">
    <property type="entry name" value="PyrG"/>
    <property type="match status" value="1"/>
</dbReference>
<dbReference type="UniPathway" id="UPA00159">
    <property type="reaction ID" value="UER00277"/>
</dbReference>
<dbReference type="GO" id="GO:0042802">
    <property type="term" value="F:identical protein binding"/>
    <property type="evidence" value="ECO:0007669"/>
    <property type="project" value="TreeGrafter"/>
</dbReference>
<dbReference type="EC" id="6.3.4.2" evidence="11"/>
<keyword evidence="3 11" id="KW-0436">Ligase</keyword>
<dbReference type="GO" id="GO:0005829">
    <property type="term" value="C:cytosol"/>
    <property type="evidence" value="ECO:0007669"/>
    <property type="project" value="TreeGrafter"/>
</dbReference>
<dbReference type="PANTHER" id="PTHR11550:SF0">
    <property type="entry name" value="CTP SYNTHASE-RELATED"/>
    <property type="match status" value="1"/>
</dbReference>
<feature type="active site" evidence="11">
    <location>
        <position position="506"/>
    </location>
</feature>
<keyword evidence="6 11" id="KW-0067">ATP-binding</keyword>
<dbReference type="SUPFAM" id="SSF52540">
    <property type="entry name" value="P-loop containing nucleoside triphosphate hydrolases"/>
    <property type="match status" value="1"/>
</dbReference>
<feature type="binding site" evidence="11">
    <location>
        <position position="71"/>
    </location>
    <ligand>
        <name>ATP</name>
        <dbReference type="ChEBI" id="CHEBI:30616"/>
    </ligand>
</feature>
<name>A0A662D5Z4_UNCAE</name>
<dbReference type="InterPro" id="IPR004468">
    <property type="entry name" value="CTP_synthase"/>
</dbReference>
<keyword evidence="8 11" id="KW-0315">Glutamine amidotransferase</keyword>
<feature type="domain" description="CTP synthase N-terminal" evidence="13">
    <location>
        <begin position="3"/>
        <end position="267"/>
    </location>
</feature>
<dbReference type="FunFam" id="3.40.50.300:FF:000009">
    <property type="entry name" value="CTP synthase"/>
    <property type="match status" value="1"/>
</dbReference>
<evidence type="ECO:0000256" key="6">
    <source>
        <dbReference type="ARBA" id="ARBA00022840"/>
    </source>
</evidence>
<dbReference type="FunFam" id="3.40.50.880:FF:000002">
    <property type="entry name" value="CTP synthase"/>
    <property type="match status" value="1"/>
</dbReference>
<dbReference type="SUPFAM" id="SSF52317">
    <property type="entry name" value="Class I glutamine amidotransferase-like"/>
    <property type="match status" value="1"/>
</dbReference>
<accession>A0A662D5Z4</accession>
<dbReference type="GO" id="GO:0004359">
    <property type="term" value="F:glutaminase activity"/>
    <property type="evidence" value="ECO:0007669"/>
    <property type="project" value="RHEA"/>
</dbReference>
<feature type="domain" description="Glutamine amidotransferase" evidence="12">
    <location>
        <begin position="302"/>
        <end position="525"/>
    </location>
</feature>
<dbReference type="InterPro" id="IPR017456">
    <property type="entry name" value="CTP_synthase_N"/>
</dbReference>
<evidence type="ECO:0000256" key="11">
    <source>
        <dbReference type="HAMAP-Rule" id="MF_01227"/>
    </source>
</evidence>
<dbReference type="AlphaFoldDB" id="A0A662D5Z4"/>
<evidence type="ECO:0000259" key="12">
    <source>
        <dbReference type="Pfam" id="PF00117"/>
    </source>
</evidence>
<dbReference type="HAMAP" id="MF_01227">
    <property type="entry name" value="PyrG"/>
    <property type="match status" value="1"/>
</dbReference>
<comment type="caution">
    <text evidence="11">Lacks conserved residue(s) required for the propagation of feature annotation.</text>
</comment>
<evidence type="ECO:0000256" key="1">
    <source>
        <dbReference type="ARBA" id="ARBA00005171"/>
    </source>
</evidence>